<dbReference type="SMART" id="SM01134">
    <property type="entry name" value="DeoRC"/>
    <property type="match status" value="1"/>
</dbReference>
<evidence type="ECO:0000313" key="5">
    <source>
        <dbReference type="Proteomes" id="UP000006851"/>
    </source>
</evidence>
<feature type="domain" description="HTH deoR-type" evidence="3">
    <location>
        <begin position="6"/>
        <end position="62"/>
    </location>
</feature>
<name>F2N728_CORGP</name>
<dbReference type="Gene3D" id="3.40.50.1360">
    <property type="match status" value="1"/>
</dbReference>
<dbReference type="PANTHER" id="PTHR30363:SF8">
    <property type="entry name" value="DEOXYRIBOSE OPERON REPRESSOR"/>
    <property type="match status" value="1"/>
</dbReference>
<dbReference type="InterPro" id="IPR036390">
    <property type="entry name" value="WH_DNA-bd_sf"/>
</dbReference>
<dbReference type="PROSITE" id="PS51000">
    <property type="entry name" value="HTH_DEOR_2"/>
    <property type="match status" value="1"/>
</dbReference>
<dbReference type="Proteomes" id="UP000006851">
    <property type="component" value="Chromosome"/>
</dbReference>
<evidence type="ECO:0000313" key="4">
    <source>
        <dbReference type="EMBL" id="AEB06367.1"/>
    </source>
</evidence>
<keyword evidence="5" id="KW-1185">Reference proteome</keyword>
<keyword evidence="1" id="KW-0805">Transcription regulation</keyword>
<dbReference type="SUPFAM" id="SSF46785">
    <property type="entry name" value="Winged helix' DNA-binding domain"/>
    <property type="match status" value="1"/>
</dbReference>
<dbReference type="InterPro" id="IPR014036">
    <property type="entry name" value="DeoR-like_C"/>
</dbReference>
<dbReference type="Pfam" id="PF00455">
    <property type="entry name" value="DeoRC"/>
    <property type="match status" value="1"/>
</dbReference>
<sequence length="255" mass="27914">MAMTSVDERREKIVHLVNTAGSVSFGQIKTAFPEVSDMTLRTDLKALDECRRIVRIHGGARSVEFVIGTDDMLDSRSLRNVAAKETIAEKAAALVRSDSTIFLDSGSTTTMVARDLDDQRMLVFTASLTCAMELARLSLARSIIVGGALNRFSFSLNGGRTLEDVRGLNFDQFFLGITSYQDDFGFSCGSDEETAVKRACIERAEQTVALMDSSKIGRRSTFQICDLDDVDIIVSDGCLPESFLHDCARAGVRVV</sequence>
<dbReference type="Pfam" id="PF08220">
    <property type="entry name" value="HTH_DeoR"/>
    <property type="match status" value="1"/>
</dbReference>
<organism evidence="4 5">
    <name type="scientific">Coriobacterium glomerans (strain ATCC 49209 / DSM 20642 / JCM 10262 / PW2)</name>
    <dbReference type="NCBI Taxonomy" id="700015"/>
    <lineage>
        <taxon>Bacteria</taxon>
        <taxon>Bacillati</taxon>
        <taxon>Actinomycetota</taxon>
        <taxon>Coriobacteriia</taxon>
        <taxon>Coriobacteriales</taxon>
        <taxon>Coriobacteriaceae</taxon>
        <taxon>Coriobacterium</taxon>
    </lineage>
</organism>
<dbReference type="KEGG" id="cgo:Corgl_0240"/>
<dbReference type="SUPFAM" id="SSF100950">
    <property type="entry name" value="NagB/RpiA/CoA transferase-like"/>
    <property type="match status" value="1"/>
</dbReference>
<accession>F2N728</accession>
<proteinExistence type="predicted"/>
<keyword evidence="2" id="KW-0804">Transcription</keyword>
<dbReference type="RefSeq" id="WP_013708110.1">
    <property type="nucleotide sequence ID" value="NC_015389.1"/>
</dbReference>
<dbReference type="GO" id="GO:0003700">
    <property type="term" value="F:DNA-binding transcription factor activity"/>
    <property type="evidence" value="ECO:0007669"/>
    <property type="project" value="InterPro"/>
</dbReference>
<dbReference type="InterPro" id="IPR037171">
    <property type="entry name" value="NagB/RpiA_transferase-like"/>
</dbReference>
<reference evidence="5" key="1">
    <citation type="journal article" date="2013" name="Stand. Genomic Sci.">
        <title>Complete genome sequence of Coriobacterium glomerans type strain (PW2(T)) from the midgut of Pyrrhocoris apterus L. (red soldier bug).</title>
        <authorList>
            <person name="Stackebrandt E."/>
            <person name="Zeytun A."/>
            <person name="Lapidus A."/>
            <person name="Nolan M."/>
            <person name="Lucas S."/>
            <person name="Hammon N."/>
            <person name="Deshpande S."/>
            <person name="Cheng J.F."/>
            <person name="Tapia R."/>
            <person name="Goodwin L.A."/>
            <person name="Pitluck S."/>
            <person name="Liolios K."/>
            <person name="Pagani I."/>
            <person name="Ivanova N."/>
            <person name="Mavromatis K."/>
            <person name="Mikhailova N."/>
            <person name="Huntemann M."/>
            <person name="Pati A."/>
            <person name="Chen A."/>
            <person name="Palaniappan K."/>
            <person name="Chang Y.J."/>
            <person name="Land M."/>
            <person name="Hauser L."/>
            <person name="Rohde M."/>
            <person name="Pukall R."/>
            <person name="Goker M."/>
            <person name="Detter J.C."/>
            <person name="Woyke T."/>
            <person name="Bristow J."/>
            <person name="Eisen J.A."/>
            <person name="Markowitz V."/>
            <person name="Hugenholtz P."/>
            <person name="Kyrpides N.C."/>
            <person name="Klenk H.P."/>
        </authorList>
    </citation>
    <scope>NUCLEOTIDE SEQUENCE</scope>
    <source>
        <strain evidence="5">ATCC 49209 / DSM 20642 / JCM 10262 / PW2</strain>
    </source>
</reference>
<dbReference type="InterPro" id="IPR050313">
    <property type="entry name" value="Carb_Metab_HTH_regulators"/>
</dbReference>
<dbReference type="SMART" id="SM00420">
    <property type="entry name" value="HTH_DEOR"/>
    <property type="match status" value="1"/>
</dbReference>
<dbReference type="HOGENOM" id="CLU_060699_1_4_11"/>
<dbReference type="STRING" id="700015.Corgl_0240"/>
<dbReference type="InterPro" id="IPR001034">
    <property type="entry name" value="DeoR_HTH"/>
</dbReference>
<dbReference type="PANTHER" id="PTHR30363">
    <property type="entry name" value="HTH-TYPE TRANSCRIPTIONAL REGULATOR SRLR-RELATED"/>
    <property type="match status" value="1"/>
</dbReference>
<dbReference type="AlphaFoldDB" id="F2N728"/>
<evidence type="ECO:0000256" key="2">
    <source>
        <dbReference type="ARBA" id="ARBA00023163"/>
    </source>
</evidence>
<gene>
    <name evidence="4" type="ordered locus">Corgl_0240</name>
</gene>
<dbReference type="EMBL" id="CP002628">
    <property type="protein sequence ID" value="AEB06367.1"/>
    <property type="molecule type" value="Genomic_DNA"/>
</dbReference>
<evidence type="ECO:0000256" key="1">
    <source>
        <dbReference type="ARBA" id="ARBA00023015"/>
    </source>
</evidence>
<protein>
    <submittedName>
        <fullName evidence="4">Transcriptional regulator, DeoR family</fullName>
    </submittedName>
</protein>
<dbReference type="eggNOG" id="COG1349">
    <property type="taxonomic scope" value="Bacteria"/>
</dbReference>
<evidence type="ECO:0000259" key="3">
    <source>
        <dbReference type="PROSITE" id="PS51000"/>
    </source>
</evidence>